<dbReference type="RefSeq" id="WP_277579295.1">
    <property type="nucleotide sequence ID" value="NZ_JANRMI010000004.1"/>
</dbReference>
<dbReference type="EMBL" id="JANRMI010000004">
    <property type="protein sequence ID" value="MDG0817824.1"/>
    <property type="molecule type" value="Genomic_DNA"/>
</dbReference>
<keyword evidence="3" id="KW-1185">Reference proteome</keyword>
<feature type="signal peptide" evidence="1">
    <location>
        <begin position="1"/>
        <end position="19"/>
    </location>
</feature>
<comment type="caution">
    <text evidence="2">The sequence shown here is derived from an EMBL/GenBank/DDBJ whole genome shotgun (WGS) entry which is preliminary data.</text>
</comment>
<evidence type="ECO:0000313" key="3">
    <source>
        <dbReference type="Proteomes" id="UP001152321"/>
    </source>
</evidence>
<name>A0ABT6DMI2_9BACT</name>
<reference evidence="2" key="1">
    <citation type="submission" date="2022-08" db="EMBL/GenBank/DDBJ databases">
        <title>Novel Bdellovibrio Species Isolated from Svalbard: Designation Bdellovibrio svalbardensis.</title>
        <authorList>
            <person name="Mitchell R.J."/>
            <person name="Choi S.Y."/>
        </authorList>
    </citation>
    <scope>NUCLEOTIDE SEQUENCE</scope>
    <source>
        <strain evidence="2">PAP01</strain>
    </source>
</reference>
<gene>
    <name evidence="2" type="ORF">NWE73_15690</name>
</gene>
<accession>A0ABT6DMI2</accession>
<feature type="chain" id="PRO_5047216716" evidence="1">
    <location>
        <begin position="20"/>
        <end position="118"/>
    </location>
</feature>
<proteinExistence type="predicted"/>
<evidence type="ECO:0000313" key="2">
    <source>
        <dbReference type="EMBL" id="MDG0817824.1"/>
    </source>
</evidence>
<evidence type="ECO:0000256" key="1">
    <source>
        <dbReference type="SAM" id="SignalP"/>
    </source>
</evidence>
<dbReference type="Proteomes" id="UP001152321">
    <property type="component" value="Unassembled WGS sequence"/>
</dbReference>
<protein>
    <submittedName>
        <fullName evidence="2">Uncharacterized protein</fullName>
    </submittedName>
</protein>
<keyword evidence="1" id="KW-0732">Signal</keyword>
<organism evidence="2 3">
    <name type="scientific">Bdellovibrio svalbardensis</name>
    <dbReference type="NCBI Taxonomy" id="2972972"/>
    <lineage>
        <taxon>Bacteria</taxon>
        <taxon>Pseudomonadati</taxon>
        <taxon>Bdellovibrionota</taxon>
        <taxon>Bdellovibrionia</taxon>
        <taxon>Bdellovibrionales</taxon>
        <taxon>Pseudobdellovibrionaceae</taxon>
        <taxon>Bdellovibrio</taxon>
    </lineage>
</organism>
<sequence>MKFISLFLTSFLFCSASFANFQYHFKCRGDGRNQLLDLKVGANGLEEVTFKYELKRINAYQLLSQYCDYGSMQFMWQDSAVADKKATLHLEFSSGTRWMGQLTFDGQEQVDLMCIDQL</sequence>